<dbReference type="OrthoDB" id="3509362at2759"/>
<dbReference type="SMART" id="SM00829">
    <property type="entry name" value="PKS_ER"/>
    <property type="match status" value="1"/>
</dbReference>
<dbReference type="HOGENOM" id="CLU_026673_16_5_1"/>
<protein>
    <submittedName>
        <fullName evidence="4">Zinc-binding oxidoreductase</fullName>
    </submittedName>
</protein>
<dbReference type="Proteomes" id="UP000016923">
    <property type="component" value="Unassembled WGS sequence"/>
</dbReference>
<dbReference type="InterPro" id="IPR036291">
    <property type="entry name" value="NAD(P)-bd_dom_sf"/>
</dbReference>
<dbReference type="Gene3D" id="3.40.50.720">
    <property type="entry name" value="NAD(P)-binding Rossmann-like Domain"/>
    <property type="match status" value="1"/>
</dbReference>
<dbReference type="VEuPathDB" id="FungiDB:F503_06615"/>
<dbReference type="eggNOG" id="KOG1198">
    <property type="taxonomic scope" value="Eukaryota"/>
</dbReference>
<dbReference type="InterPro" id="IPR013154">
    <property type="entry name" value="ADH-like_N"/>
</dbReference>
<dbReference type="AlphaFoldDB" id="S3BSK4"/>
<dbReference type="OMA" id="DWKRQAW"/>
<evidence type="ECO:0000256" key="2">
    <source>
        <dbReference type="ARBA" id="ARBA00023002"/>
    </source>
</evidence>
<keyword evidence="5" id="KW-1185">Reference proteome</keyword>
<dbReference type="STRING" id="1262450.S3BSK4"/>
<keyword evidence="2" id="KW-0560">Oxidoreductase</keyword>
<dbReference type="SUPFAM" id="SSF50129">
    <property type="entry name" value="GroES-like"/>
    <property type="match status" value="1"/>
</dbReference>
<dbReference type="CDD" id="cd08249">
    <property type="entry name" value="enoyl_reductase_like"/>
    <property type="match status" value="1"/>
</dbReference>
<gene>
    <name evidence="4" type="ORF">F503_06615</name>
</gene>
<accession>S3BSK4</accession>
<dbReference type="SUPFAM" id="SSF51735">
    <property type="entry name" value="NAD(P)-binding Rossmann-fold domains"/>
    <property type="match status" value="1"/>
</dbReference>
<dbReference type="GO" id="GO:0016651">
    <property type="term" value="F:oxidoreductase activity, acting on NAD(P)H"/>
    <property type="evidence" value="ECO:0007669"/>
    <property type="project" value="InterPro"/>
</dbReference>
<evidence type="ECO:0000256" key="1">
    <source>
        <dbReference type="ARBA" id="ARBA00008072"/>
    </source>
</evidence>
<dbReference type="InterPro" id="IPR020843">
    <property type="entry name" value="ER"/>
</dbReference>
<evidence type="ECO:0000313" key="5">
    <source>
        <dbReference type="Proteomes" id="UP000016923"/>
    </source>
</evidence>
<comment type="similarity">
    <text evidence="1">Belongs to the zinc-containing alcohol dehydrogenase family.</text>
</comment>
<feature type="domain" description="Enoyl reductase (ER)" evidence="3">
    <location>
        <begin position="10"/>
        <end position="344"/>
    </location>
</feature>
<sequence length="347" mass="36465">MSNTAAILLGAGEAPVLTARAIPTPGPKDVLIRAHAVAINPIDRARHLGFLVRAYPVVIGSDIAGVVEAVGSEVDAFRKGDRVAAVLDGFMSGNNDREAFQTYALAPMLTTSKLPDALSFVQGSTVSLVLQTAAMIYFDGLGIPLPKAAAAPASRTGTSDVIWGGASGVGQMAIQLGRYLGFNVLTTASPRHHDRLRSIGARLVVDYADPIVATKAFLAASVDTPVSYAIDCISSAETTAPHLEAILEKSASFTKKLAHTNALKGYLWKGGVEHRFVNATDIHTRRRDVGQWLFADKNGDGDNITTWLAKGTFMPPPAKVLAGGLAEGRLELISGGVSGEKLVVEVD</sequence>
<evidence type="ECO:0000313" key="4">
    <source>
        <dbReference type="EMBL" id="EPE03442.1"/>
    </source>
</evidence>
<reference evidence="4 5" key="1">
    <citation type="journal article" date="2013" name="BMC Genomics">
        <title>The genome and transcriptome of the pine saprophyte Ophiostoma piceae, and a comparison with the bark beetle-associated pine pathogen Grosmannia clavigera.</title>
        <authorList>
            <person name="Haridas S."/>
            <person name="Wang Y."/>
            <person name="Lim L."/>
            <person name="Massoumi Alamouti S."/>
            <person name="Jackman S."/>
            <person name="Docking R."/>
            <person name="Robertson G."/>
            <person name="Birol I."/>
            <person name="Bohlmann J."/>
            <person name="Breuil C."/>
        </authorList>
    </citation>
    <scope>NUCLEOTIDE SEQUENCE [LARGE SCALE GENOMIC DNA]</scope>
    <source>
        <strain evidence="4 5">UAMH 11346</strain>
    </source>
</reference>
<evidence type="ECO:0000259" key="3">
    <source>
        <dbReference type="SMART" id="SM00829"/>
    </source>
</evidence>
<dbReference type="PANTHER" id="PTHR45348">
    <property type="entry name" value="HYPOTHETICAL OXIDOREDUCTASE (EUROFUNG)"/>
    <property type="match status" value="1"/>
</dbReference>
<organism evidence="4 5">
    <name type="scientific">Ophiostoma piceae (strain UAMH 11346)</name>
    <name type="common">Sap stain fungus</name>
    <dbReference type="NCBI Taxonomy" id="1262450"/>
    <lineage>
        <taxon>Eukaryota</taxon>
        <taxon>Fungi</taxon>
        <taxon>Dikarya</taxon>
        <taxon>Ascomycota</taxon>
        <taxon>Pezizomycotina</taxon>
        <taxon>Sordariomycetes</taxon>
        <taxon>Sordariomycetidae</taxon>
        <taxon>Ophiostomatales</taxon>
        <taxon>Ophiostomataceae</taxon>
        <taxon>Ophiostoma</taxon>
    </lineage>
</organism>
<dbReference type="Gene3D" id="3.90.180.10">
    <property type="entry name" value="Medium-chain alcohol dehydrogenases, catalytic domain"/>
    <property type="match status" value="1"/>
</dbReference>
<name>S3BSK4_OPHP1</name>
<dbReference type="InterPro" id="IPR011032">
    <property type="entry name" value="GroES-like_sf"/>
</dbReference>
<dbReference type="InterPro" id="IPR047122">
    <property type="entry name" value="Trans-enoyl_RdTase-like"/>
</dbReference>
<dbReference type="EMBL" id="KE148167">
    <property type="protein sequence ID" value="EPE03442.1"/>
    <property type="molecule type" value="Genomic_DNA"/>
</dbReference>
<dbReference type="Pfam" id="PF08240">
    <property type="entry name" value="ADH_N"/>
    <property type="match status" value="1"/>
</dbReference>
<proteinExistence type="inferred from homology"/>
<dbReference type="PANTHER" id="PTHR45348:SF2">
    <property type="entry name" value="ZINC-TYPE ALCOHOL DEHYDROGENASE-LIKE PROTEIN C2E1P3.01"/>
    <property type="match status" value="1"/>
</dbReference>